<reference evidence="3 4" key="1">
    <citation type="submission" date="2017-10" db="EMBL/GenBank/DDBJ databases">
        <title>Complete Genome Sequence of Faecalibacterium prausnitzii isolated from the gut of healthy adult Indian.</title>
        <authorList>
            <person name="Bag S."/>
            <person name="Ghosh T.S."/>
            <person name="Das B."/>
        </authorList>
    </citation>
    <scope>NUCLEOTIDE SEQUENCE [LARGE SCALE GENOMIC DNA]</scope>
    <source>
        <strain evidence="3 4">Indica</strain>
    </source>
</reference>
<organism evidence="3 4">
    <name type="scientific">Faecalibacterium prausnitzii</name>
    <dbReference type="NCBI Taxonomy" id="853"/>
    <lineage>
        <taxon>Bacteria</taxon>
        <taxon>Bacillati</taxon>
        <taxon>Bacillota</taxon>
        <taxon>Clostridia</taxon>
        <taxon>Eubacteriales</taxon>
        <taxon>Oscillospiraceae</taxon>
        <taxon>Faecalibacterium</taxon>
    </lineage>
</organism>
<protein>
    <recommendedName>
        <fullName evidence="5">Stage II sporulation protein M</fullName>
    </recommendedName>
</protein>
<dbReference type="AlphaFoldDB" id="A0A291T794"/>
<evidence type="ECO:0000256" key="1">
    <source>
        <dbReference type="SAM" id="MobiDB-lite"/>
    </source>
</evidence>
<evidence type="ECO:0008006" key="5">
    <source>
        <dbReference type="Google" id="ProtNLM"/>
    </source>
</evidence>
<keyword evidence="2" id="KW-0472">Membrane</keyword>
<keyword evidence="2" id="KW-1133">Transmembrane helix</keyword>
<name>A0A291T794_9FIRM</name>
<feature type="transmembrane region" description="Helical" evidence="2">
    <location>
        <begin position="75"/>
        <end position="93"/>
    </location>
</feature>
<evidence type="ECO:0000313" key="4">
    <source>
        <dbReference type="Proteomes" id="UP000223709"/>
    </source>
</evidence>
<proteinExistence type="predicted"/>
<evidence type="ECO:0000256" key="2">
    <source>
        <dbReference type="SAM" id="Phobius"/>
    </source>
</evidence>
<dbReference type="EMBL" id="CP023819">
    <property type="protein sequence ID" value="ATL89016.1"/>
    <property type="molecule type" value="Genomic_DNA"/>
</dbReference>
<gene>
    <name evidence="3" type="ORF">CRH10_01135</name>
</gene>
<feature type="region of interest" description="Disordered" evidence="1">
    <location>
        <begin position="24"/>
        <end position="48"/>
    </location>
</feature>
<keyword evidence="2" id="KW-0812">Transmembrane</keyword>
<dbReference type="RefSeq" id="WP_098922356.1">
    <property type="nucleotide sequence ID" value="NZ_CP023819.1"/>
</dbReference>
<feature type="transmembrane region" description="Helical" evidence="2">
    <location>
        <begin position="180"/>
        <end position="203"/>
    </location>
</feature>
<feature type="transmembrane region" description="Helical" evidence="2">
    <location>
        <begin position="233"/>
        <end position="254"/>
    </location>
</feature>
<sequence>MWVYQETPETAAAKALPEAIMPTAQEEQLKQKNGGVHPETSQEERQSIPAAFSERCGNTPERAAARRSKLSEGSALLAAAYLLGTFLAGVAAARCAAGDAETLSYYLNCWQSLFSVQDAAGAVRLFRTEFLTVAGALTAVLFLGLSALGPLPIFLFTMLYGTGSGLLSSRLLVDLNPRTAFVLLCVCGIPASLAAGTLCTFGASALQVSGRLCSAAFGRGGQAPSTGALLGQFARMLFLLLPLCGAAVGMLYLAGQAKLI</sequence>
<accession>A0A291T794</accession>
<evidence type="ECO:0000313" key="3">
    <source>
        <dbReference type="EMBL" id="ATL89016.1"/>
    </source>
</evidence>
<dbReference type="Proteomes" id="UP000223709">
    <property type="component" value="Chromosome"/>
</dbReference>